<evidence type="ECO:0000313" key="3">
    <source>
        <dbReference type="Proteomes" id="UP001177670"/>
    </source>
</evidence>
<comment type="caution">
    <text evidence="2">The sequence shown here is derived from an EMBL/GenBank/DDBJ whole genome shotgun (WGS) entry which is preliminary data.</text>
</comment>
<organism evidence="2 3">
    <name type="scientific">Melipona bicolor</name>
    <dbReference type="NCBI Taxonomy" id="60889"/>
    <lineage>
        <taxon>Eukaryota</taxon>
        <taxon>Metazoa</taxon>
        <taxon>Ecdysozoa</taxon>
        <taxon>Arthropoda</taxon>
        <taxon>Hexapoda</taxon>
        <taxon>Insecta</taxon>
        <taxon>Pterygota</taxon>
        <taxon>Neoptera</taxon>
        <taxon>Endopterygota</taxon>
        <taxon>Hymenoptera</taxon>
        <taxon>Apocrita</taxon>
        <taxon>Aculeata</taxon>
        <taxon>Apoidea</taxon>
        <taxon>Anthophila</taxon>
        <taxon>Apidae</taxon>
        <taxon>Melipona</taxon>
    </lineage>
</organism>
<keyword evidence="3" id="KW-1185">Reference proteome</keyword>
<protein>
    <submittedName>
        <fullName evidence="2">Uncharacterized protein</fullName>
    </submittedName>
</protein>
<reference evidence="2" key="1">
    <citation type="submission" date="2021-10" db="EMBL/GenBank/DDBJ databases">
        <title>Melipona bicolor Genome sequencing and assembly.</title>
        <authorList>
            <person name="Araujo N.S."/>
            <person name="Arias M.C."/>
        </authorList>
    </citation>
    <scope>NUCLEOTIDE SEQUENCE</scope>
    <source>
        <strain evidence="2">USP_2M_L1-L4_2017</strain>
        <tissue evidence="2">Whole body</tissue>
    </source>
</reference>
<accession>A0AA40KNI0</accession>
<sequence>MAHGRCQLALGFCEDDRIFSRETFERQSFRRTEESVEESEKVKAVDREKSAIDGFVTRLACFRVDGSMTSRSKAKVYHSTPTTSGTIRGGDTGARCPVEGTGGTVAIGQPGTTISASRSASEKVKSRRDRS</sequence>
<dbReference type="AlphaFoldDB" id="A0AA40KNI0"/>
<proteinExistence type="predicted"/>
<feature type="region of interest" description="Disordered" evidence="1">
    <location>
        <begin position="72"/>
        <end position="131"/>
    </location>
</feature>
<feature type="compositionally biased region" description="Polar residues" evidence="1">
    <location>
        <begin position="110"/>
        <end position="119"/>
    </location>
</feature>
<dbReference type="Proteomes" id="UP001177670">
    <property type="component" value="Unassembled WGS sequence"/>
</dbReference>
<evidence type="ECO:0000313" key="2">
    <source>
        <dbReference type="EMBL" id="KAK1126846.1"/>
    </source>
</evidence>
<dbReference type="EMBL" id="JAHYIQ010000013">
    <property type="protein sequence ID" value="KAK1126846.1"/>
    <property type="molecule type" value="Genomic_DNA"/>
</dbReference>
<gene>
    <name evidence="2" type="ORF">K0M31_004467</name>
</gene>
<evidence type="ECO:0000256" key="1">
    <source>
        <dbReference type="SAM" id="MobiDB-lite"/>
    </source>
</evidence>
<name>A0AA40KNI0_9HYME</name>